<dbReference type="EC" id="2.1.1.100" evidence="5"/>
<evidence type="ECO:0000256" key="3">
    <source>
        <dbReference type="ARBA" id="ARBA00022989"/>
    </source>
</evidence>
<dbReference type="PANTHER" id="PTHR12714">
    <property type="entry name" value="PROTEIN-S ISOPRENYLCYSTEINE O-METHYLTRANSFERASE"/>
    <property type="match status" value="1"/>
</dbReference>
<dbReference type="EMBL" id="JH795865">
    <property type="protein sequence ID" value="EJU01003.1"/>
    <property type="molecule type" value="Genomic_DNA"/>
</dbReference>
<feature type="transmembrane region" description="Helical" evidence="5">
    <location>
        <begin position="119"/>
        <end position="137"/>
    </location>
</feature>
<keyword evidence="5" id="KW-0256">Endoplasmic reticulum</keyword>
<dbReference type="Gene3D" id="1.20.120.1630">
    <property type="match status" value="1"/>
</dbReference>
<evidence type="ECO:0000256" key="1">
    <source>
        <dbReference type="ARBA" id="ARBA00004141"/>
    </source>
</evidence>
<dbReference type="GO" id="GO:0032259">
    <property type="term" value="P:methylation"/>
    <property type="evidence" value="ECO:0007669"/>
    <property type="project" value="UniProtKB-KW"/>
</dbReference>
<keyword evidence="5" id="KW-0489">Methyltransferase</keyword>
<keyword evidence="5" id="KW-0808">Transferase</keyword>
<keyword evidence="7" id="KW-1185">Reference proteome</keyword>
<name>M5GAQ1_DACPD</name>
<keyword evidence="5" id="KW-0949">S-adenosyl-L-methionine</keyword>
<dbReference type="STRING" id="1858805.M5GAQ1"/>
<organism evidence="6 7">
    <name type="scientific">Dacryopinax primogenitus (strain DJM 731)</name>
    <name type="common">Brown rot fungus</name>
    <dbReference type="NCBI Taxonomy" id="1858805"/>
    <lineage>
        <taxon>Eukaryota</taxon>
        <taxon>Fungi</taxon>
        <taxon>Dikarya</taxon>
        <taxon>Basidiomycota</taxon>
        <taxon>Agaricomycotina</taxon>
        <taxon>Dacrymycetes</taxon>
        <taxon>Dacrymycetales</taxon>
        <taxon>Dacrymycetaceae</taxon>
        <taxon>Dacryopinax</taxon>
    </lineage>
</organism>
<protein>
    <recommendedName>
        <fullName evidence="5">Protein-S-isoprenylcysteine O-methyltransferase</fullName>
        <ecNumber evidence="5">2.1.1.100</ecNumber>
    </recommendedName>
</protein>
<sequence>MMSLSTRVGLAFAYPNVESRICTYQPPMWMILAGIFGSLLGWVGTELRAWCYKALGQYFTFHLAVQENQTLITTGPYTYLRHPAYLGGCLQYLSMLLTLILCNPISMCWGRHLLKYGPQIEAGFMLFFFVAPWTAYFKRVDAEEKMLKAKFGKEYIEWEKRTWRLIPYVY</sequence>
<reference evidence="6 7" key="1">
    <citation type="journal article" date="2012" name="Science">
        <title>The Paleozoic origin of enzymatic lignin decomposition reconstructed from 31 fungal genomes.</title>
        <authorList>
            <person name="Floudas D."/>
            <person name="Binder M."/>
            <person name="Riley R."/>
            <person name="Barry K."/>
            <person name="Blanchette R.A."/>
            <person name="Henrissat B."/>
            <person name="Martinez A.T."/>
            <person name="Otillar R."/>
            <person name="Spatafora J.W."/>
            <person name="Yadav J.S."/>
            <person name="Aerts A."/>
            <person name="Benoit I."/>
            <person name="Boyd A."/>
            <person name="Carlson A."/>
            <person name="Copeland A."/>
            <person name="Coutinho P.M."/>
            <person name="de Vries R.P."/>
            <person name="Ferreira P."/>
            <person name="Findley K."/>
            <person name="Foster B."/>
            <person name="Gaskell J."/>
            <person name="Glotzer D."/>
            <person name="Gorecki P."/>
            <person name="Heitman J."/>
            <person name="Hesse C."/>
            <person name="Hori C."/>
            <person name="Igarashi K."/>
            <person name="Jurgens J.A."/>
            <person name="Kallen N."/>
            <person name="Kersten P."/>
            <person name="Kohler A."/>
            <person name="Kuees U."/>
            <person name="Kumar T.K.A."/>
            <person name="Kuo A."/>
            <person name="LaButti K."/>
            <person name="Larrondo L.F."/>
            <person name="Lindquist E."/>
            <person name="Ling A."/>
            <person name="Lombard V."/>
            <person name="Lucas S."/>
            <person name="Lundell T."/>
            <person name="Martin R."/>
            <person name="McLaughlin D.J."/>
            <person name="Morgenstern I."/>
            <person name="Morin E."/>
            <person name="Murat C."/>
            <person name="Nagy L.G."/>
            <person name="Nolan M."/>
            <person name="Ohm R.A."/>
            <person name="Patyshakuliyeva A."/>
            <person name="Rokas A."/>
            <person name="Ruiz-Duenas F.J."/>
            <person name="Sabat G."/>
            <person name="Salamov A."/>
            <person name="Samejima M."/>
            <person name="Schmutz J."/>
            <person name="Slot J.C."/>
            <person name="St John F."/>
            <person name="Stenlid J."/>
            <person name="Sun H."/>
            <person name="Sun S."/>
            <person name="Syed K."/>
            <person name="Tsang A."/>
            <person name="Wiebenga A."/>
            <person name="Young D."/>
            <person name="Pisabarro A."/>
            <person name="Eastwood D.C."/>
            <person name="Martin F."/>
            <person name="Cullen D."/>
            <person name="Grigoriev I.V."/>
            <person name="Hibbett D.S."/>
        </authorList>
    </citation>
    <scope>NUCLEOTIDE SEQUENCE [LARGE SCALE GENOMIC DNA]</scope>
    <source>
        <strain evidence="6 7">DJM-731 SS1</strain>
    </source>
</reference>
<evidence type="ECO:0000313" key="7">
    <source>
        <dbReference type="Proteomes" id="UP000030653"/>
    </source>
</evidence>
<dbReference type="GO" id="GO:0005789">
    <property type="term" value="C:endoplasmic reticulum membrane"/>
    <property type="evidence" value="ECO:0007669"/>
    <property type="project" value="UniProtKB-SubCell"/>
</dbReference>
<gene>
    <name evidence="6" type="ORF">DACRYDRAFT_22828</name>
</gene>
<keyword evidence="2 5" id="KW-0812">Transmembrane</keyword>
<dbReference type="HOGENOM" id="CLU_065200_6_2_1"/>
<feature type="transmembrane region" description="Helical" evidence="5">
    <location>
        <begin position="84"/>
        <end position="107"/>
    </location>
</feature>
<dbReference type="GeneID" id="63688031"/>
<evidence type="ECO:0000313" key="6">
    <source>
        <dbReference type="EMBL" id="EJU01003.1"/>
    </source>
</evidence>
<comment type="caution">
    <text evidence="5">Lacks conserved residue(s) required for the propagation of feature annotation.</text>
</comment>
<dbReference type="OMA" id="QFGKQWD"/>
<comment type="subcellular location">
    <subcellularLocation>
        <location evidence="5">Endoplasmic reticulum membrane</location>
        <topology evidence="5">Multi-pass membrane protein</topology>
    </subcellularLocation>
    <subcellularLocation>
        <location evidence="1">Membrane</location>
        <topology evidence="1">Multi-pass membrane protein</topology>
    </subcellularLocation>
</comment>
<feature type="transmembrane region" description="Helical" evidence="5">
    <location>
        <begin position="29"/>
        <end position="47"/>
    </location>
</feature>
<evidence type="ECO:0000256" key="4">
    <source>
        <dbReference type="ARBA" id="ARBA00023136"/>
    </source>
</evidence>
<dbReference type="InterPro" id="IPR007269">
    <property type="entry name" value="ICMT_MeTrfase"/>
</dbReference>
<keyword evidence="3 5" id="KW-1133">Transmembrane helix</keyword>
<proteinExistence type="inferred from homology"/>
<dbReference type="AlphaFoldDB" id="M5GAQ1"/>
<dbReference type="OrthoDB" id="422086at2759"/>
<keyword evidence="4 5" id="KW-0472">Membrane</keyword>
<dbReference type="RefSeq" id="XP_040627900.1">
    <property type="nucleotide sequence ID" value="XM_040772969.1"/>
</dbReference>
<dbReference type="GO" id="GO:0004671">
    <property type="term" value="F:protein C-terminal S-isoprenylcysteine carboxyl O-methyltransferase activity"/>
    <property type="evidence" value="ECO:0007669"/>
    <property type="project" value="UniProtKB-EC"/>
</dbReference>
<dbReference type="Pfam" id="PF04140">
    <property type="entry name" value="ICMT"/>
    <property type="match status" value="1"/>
</dbReference>
<evidence type="ECO:0000256" key="2">
    <source>
        <dbReference type="ARBA" id="ARBA00022692"/>
    </source>
</evidence>
<comment type="similarity">
    <text evidence="5">Belongs to the class VI-like SAM-binding methyltransferase superfamily. Isoprenylcysteine carboxyl methyltransferase family.</text>
</comment>
<dbReference type="PANTHER" id="PTHR12714:SF9">
    <property type="entry name" value="PROTEIN-S-ISOPRENYLCYSTEINE O-METHYLTRANSFERASE"/>
    <property type="match status" value="1"/>
</dbReference>
<evidence type="ECO:0000256" key="5">
    <source>
        <dbReference type="RuleBase" id="RU362022"/>
    </source>
</evidence>
<comment type="catalytic activity">
    <reaction evidence="5">
        <text>[protein]-C-terminal S-[(2E,6E)-farnesyl]-L-cysteine + S-adenosyl-L-methionine = [protein]-C-terminal S-[(2E,6E)-farnesyl]-L-cysteine methyl ester + S-adenosyl-L-homocysteine</text>
        <dbReference type="Rhea" id="RHEA:21672"/>
        <dbReference type="Rhea" id="RHEA-COMP:12125"/>
        <dbReference type="Rhea" id="RHEA-COMP:12126"/>
        <dbReference type="ChEBI" id="CHEBI:57856"/>
        <dbReference type="ChEBI" id="CHEBI:59789"/>
        <dbReference type="ChEBI" id="CHEBI:90510"/>
        <dbReference type="ChEBI" id="CHEBI:90511"/>
        <dbReference type="EC" id="2.1.1.100"/>
    </reaction>
</comment>
<accession>M5GAQ1</accession>
<dbReference type="Proteomes" id="UP000030653">
    <property type="component" value="Unassembled WGS sequence"/>
</dbReference>